<evidence type="ECO:0000256" key="1">
    <source>
        <dbReference type="ARBA" id="ARBA00022679"/>
    </source>
</evidence>
<dbReference type="Proteomes" id="UP000663792">
    <property type="component" value="Unassembled WGS sequence"/>
</dbReference>
<sequence>MAIIHRATISPTKLELLAAWVPAQPWAAGTVPDRLVGGFRFDDPAGEVGIEVVVLADAADRYLQVPVTYRAAPLDEAPASAFIGTTEHSVLGTRWVYDGLIDPVAVAAYTAGAVGAVAQAREWVQTGEGGQQEREPLVRATTLHPSAEAPAPVSADRRRAATDADPARIPVSSGVIAVHRLLDADRPVGATPTLVATWDGQISPVVLAEVLPAD</sequence>
<dbReference type="AlphaFoldDB" id="A0A939BXH0"/>
<organism evidence="7 8">
    <name type="scientific">Nakamurella leprariae</name>
    <dbReference type="NCBI Taxonomy" id="2803911"/>
    <lineage>
        <taxon>Bacteria</taxon>
        <taxon>Bacillati</taxon>
        <taxon>Actinomycetota</taxon>
        <taxon>Actinomycetes</taxon>
        <taxon>Nakamurellales</taxon>
        <taxon>Nakamurellaceae</taxon>
        <taxon>Nakamurella</taxon>
    </lineage>
</organism>
<comment type="caution">
    <text evidence="7">The sequence shown here is derived from an EMBL/GenBank/DDBJ whole genome shotgun (WGS) entry which is preliminary data.</text>
</comment>
<evidence type="ECO:0000313" key="8">
    <source>
        <dbReference type="Proteomes" id="UP000663792"/>
    </source>
</evidence>
<evidence type="ECO:0000256" key="3">
    <source>
        <dbReference type="ARBA" id="ARBA00022777"/>
    </source>
</evidence>
<dbReference type="InterPro" id="IPR040999">
    <property type="entry name" value="Mak_N_cap"/>
</dbReference>
<dbReference type="Pfam" id="PF18085">
    <property type="entry name" value="Mak_N_cap"/>
    <property type="match status" value="1"/>
</dbReference>
<keyword evidence="8" id="KW-1185">Reference proteome</keyword>
<proteinExistence type="predicted"/>
<evidence type="ECO:0000256" key="2">
    <source>
        <dbReference type="ARBA" id="ARBA00022741"/>
    </source>
</evidence>
<feature type="compositionally biased region" description="Basic and acidic residues" evidence="5">
    <location>
        <begin position="155"/>
        <end position="166"/>
    </location>
</feature>
<dbReference type="GO" id="GO:0005524">
    <property type="term" value="F:ATP binding"/>
    <property type="evidence" value="ECO:0007669"/>
    <property type="project" value="UniProtKB-KW"/>
</dbReference>
<evidence type="ECO:0000313" key="7">
    <source>
        <dbReference type="EMBL" id="MBM9465970.1"/>
    </source>
</evidence>
<dbReference type="EMBL" id="JAERWK010000003">
    <property type="protein sequence ID" value="MBM9465970.1"/>
    <property type="molecule type" value="Genomic_DNA"/>
</dbReference>
<evidence type="ECO:0000256" key="4">
    <source>
        <dbReference type="ARBA" id="ARBA00022840"/>
    </source>
</evidence>
<keyword evidence="3" id="KW-0418">Kinase</keyword>
<evidence type="ECO:0000259" key="6">
    <source>
        <dbReference type="Pfam" id="PF18085"/>
    </source>
</evidence>
<keyword evidence="1" id="KW-0808">Transferase</keyword>
<evidence type="ECO:0000256" key="5">
    <source>
        <dbReference type="SAM" id="MobiDB-lite"/>
    </source>
</evidence>
<dbReference type="RefSeq" id="WP_205258929.1">
    <property type="nucleotide sequence ID" value="NZ_JAERWK010000003.1"/>
</dbReference>
<feature type="region of interest" description="Disordered" evidence="5">
    <location>
        <begin position="142"/>
        <end position="166"/>
    </location>
</feature>
<accession>A0A939BXH0</accession>
<protein>
    <recommendedName>
        <fullName evidence="6">Maltokinase N-terminal cap domain-containing protein</fullName>
    </recommendedName>
</protein>
<keyword evidence="2" id="KW-0547">Nucleotide-binding</keyword>
<feature type="domain" description="Maltokinase N-terminal cap" evidence="6">
    <location>
        <begin position="20"/>
        <end position="102"/>
    </location>
</feature>
<name>A0A939BXH0_9ACTN</name>
<reference evidence="7" key="1">
    <citation type="submission" date="2021-01" db="EMBL/GenBank/DDBJ databases">
        <title>YIM 132084 draft genome.</title>
        <authorList>
            <person name="An D."/>
        </authorList>
    </citation>
    <scope>NUCLEOTIDE SEQUENCE</scope>
    <source>
        <strain evidence="7">YIM 132084</strain>
    </source>
</reference>
<gene>
    <name evidence="7" type="ORF">JL106_01590</name>
</gene>
<dbReference type="GO" id="GO:0016301">
    <property type="term" value="F:kinase activity"/>
    <property type="evidence" value="ECO:0007669"/>
    <property type="project" value="UniProtKB-KW"/>
</dbReference>
<keyword evidence="4" id="KW-0067">ATP-binding</keyword>